<keyword evidence="6" id="KW-0653">Protein transport</keyword>
<dbReference type="GO" id="GO:0005744">
    <property type="term" value="C:TIM23 mitochondrial import inner membrane translocase complex"/>
    <property type="evidence" value="ECO:0007669"/>
    <property type="project" value="TreeGrafter"/>
</dbReference>
<dbReference type="EMBL" id="OU503051">
    <property type="protein sequence ID" value="CAI9778371.1"/>
    <property type="molecule type" value="Genomic_DNA"/>
</dbReference>
<keyword evidence="10" id="KW-0472">Membrane</keyword>
<keyword evidence="4" id="KW-0812">Transmembrane</keyword>
<keyword evidence="9" id="KW-0496">Mitochondrion</keyword>
<evidence type="ECO:0000256" key="5">
    <source>
        <dbReference type="ARBA" id="ARBA00022792"/>
    </source>
</evidence>
<dbReference type="Proteomes" id="UP000834106">
    <property type="component" value="Chromosome 16"/>
</dbReference>
<reference evidence="11" key="1">
    <citation type="submission" date="2023-05" db="EMBL/GenBank/DDBJ databases">
        <authorList>
            <person name="Huff M."/>
        </authorList>
    </citation>
    <scope>NUCLEOTIDE SEQUENCE</scope>
</reference>
<keyword evidence="3" id="KW-0813">Transport</keyword>
<dbReference type="PANTHER" id="PTHR10485">
    <property type="entry name" value="MITOCHONDRIAL IMPORT INNER MEMBRANE TRANSLOCASE SUBUNIT TIM-17"/>
    <property type="match status" value="1"/>
</dbReference>
<dbReference type="PANTHER" id="PTHR10485:SF0">
    <property type="entry name" value="AT05822P-RELATED"/>
    <property type="match status" value="1"/>
</dbReference>
<keyword evidence="12" id="KW-1185">Reference proteome</keyword>
<proteinExistence type="inferred from homology"/>
<evidence type="ECO:0000256" key="7">
    <source>
        <dbReference type="ARBA" id="ARBA00022989"/>
    </source>
</evidence>
<evidence type="ECO:0000313" key="12">
    <source>
        <dbReference type="Proteomes" id="UP000834106"/>
    </source>
</evidence>
<keyword evidence="8" id="KW-0811">Translocation</keyword>
<gene>
    <name evidence="11" type="ORF">FPE_LOCUS25801</name>
</gene>
<comment type="similarity">
    <text evidence="2">Belongs to the Tim17/Tim22/Tim23 family.</text>
</comment>
<evidence type="ECO:0000256" key="6">
    <source>
        <dbReference type="ARBA" id="ARBA00022927"/>
    </source>
</evidence>
<evidence type="ECO:0000256" key="3">
    <source>
        <dbReference type="ARBA" id="ARBA00022448"/>
    </source>
</evidence>
<evidence type="ECO:0000256" key="9">
    <source>
        <dbReference type="ARBA" id="ARBA00023128"/>
    </source>
</evidence>
<evidence type="ECO:0000313" key="11">
    <source>
        <dbReference type="EMBL" id="CAI9778371.1"/>
    </source>
</evidence>
<dbReference type="AlphaFoldDB" id="A0AAD2A1X6"/>
<dbReference type="GO" id="GO:0030150">
    <property type="term" value="P:protein import into mitochondrial matrix"/>
    <property type="evidence" value="ECO:0007669"/>
    <property type="project" value="TreeGrafter"/>
</dbReference>
<dbReference type="GO" id="GO:0008320">
    <property type="term" value="F:protein transmembrane transporter activity"/>
    <property type="evidence" value="ECO:0007669"/>
    <property type="project" value="TreeGrafter"/>
</dbReference>
<evidence type="ECO:0000256" key="1">
    <source>
        <dbReference type="ARBA" id="ARBA00004448"/>
    </source>
</evidence>
<keyword evidence="7" id="KW-1133">Transmembrane helix</keyword>
<comment type="subcellular location">
    <subcellularLocation>
        <location evidence="1">Mitochondrion inner membrane</location>
        <topology evidence="1">Multi-pass membrane protein</topology>
    </subcellularLocation>
</comment>
<accession>A0AAD2A1X6</accession>
<evidence type="ECO:0000256" key="4">
    <source>
        <dbReference type="ARBA" id="ARBA00022692"/>
    </source>
</evidence>
<evidence type="ECO:0000256" key="8">
    <source>
        <dbReference type="ARBA" id="ARBA00023010"/>
    </source>
</evidence>
<evidence type="ECO:0000256" key="10">
    <source>
        <dbReference type="ARBA" id="ARBA00023136"/>
    </source>
</evidence>
<name>A0AAD2A1X6_9LAMI</name>
<protein>
    <submittedName>
        <fullName evidence="11">Uncharacterized protein</fullName>
    </submittedName>
</protein>
<keyword evidence="5" id="KW-0999">Mitochondrion inner membrane</keyword>
<dbReference type="Pfam" id="PF02466">
    <property type="entry name" value="Tim17"/>
    <property type="match status" value="1"/>
</dbReference>
<sequence length="285" mass="31536">MVSNKPWFDRLLHETGDFFCFGIVGGSAFNMSPKGERFIRGLQAVRVNAPLCASYCAVWGGLTSVFESSMKYVRQKDDTWTSILSDVAAAGLLNMRRGLGPSLSSSLIVSSTMELVEGYLVGQNRVASNLQSPQPNFEELHKKQKRGGIKGLCYGNEGYATGLDSGYRSWAWAMGCSSAKGLIHQAGDGTMVKSKLKHVSLVAQVGDTQDTKDVNTLIYHNYFTEISHRRLPNIKNGEKIFFRVLEILRGVYDFYPGSTKSRKPDTPTKEFEVPDAVEFIVLTLP</sequence>
<evidence type="ECO:0000256" key="2">
    <source>
        <dbReference type="ARBA" id="ARBA00008444"/>
    </source>
</evidence>
<organism evidence="11 12">
    <name type="scientific">Fraxinus pennsylvanica</name>
    <dbReference type="NCBI Taxonomy" id="56036"/>
    <lineage>
        <taxon>Eukaryota</taxon>
        <taxon>Viridiplantae</taxon>
        <taxon>Streptophyta</taxon>
        <taxon>Embryophyta</taxon>
        <taxon>Tracheophyta</taxon>
        <taxon>Spermatophyta</taxon>
        <taxon>Magnoliopsida</taxon>
        <taxon>eudicotyledons</taxon>
        <taxon>Gunneridae</taxon>
        <taxon>Pentapetalae</taxon>
        <taxon>asterids</taxon>
        <taxon>lamiids</taxon>
        <taxon>Lamiales</taxon>
        <taxon>Oleaceae</taxon>
        <taxon>Oleeae</taxon>
        <taxon>Fraxinus</taxon>
    </lineage>
</organism>